<reference evidence="7 8" key="1">
    <citation type="submission" date="2015-11" db="EMBL/GenBank/DDBJ databases">
        <title>Draft WGS of Vibrio toranzoniae.</title>
        <authorList>
            <person name="Lasa A."/>
            <person name="Romalde J.L."/>
        </authorList>
    </citation>
    <scope>NUCLEOTIDE SEQUENCE [LARGE SCALE GENOMIC DNA]</scope>
    <source>
        <strain evidence="7 8">Vb 10.8</strain>
    </source>
</reference>
<gene>
    <name evidence="7" type="ORF">APQ14_07930</name>
</gene>
<proteinExistence type="inferred from homology"/>
<dbReference type="OrthoDB" id="9804020at2"/>
<evidence type="ECO:0000256" key="2">
    <source>
        <dbReference type="ARBA" id="ARBA00022898"/>
    </source>
</evidence>
<keyword evidence="5" id="KW-0804">Transcription</keyword>
<dbReference type="GO" id="GO:0030170">
    <property type="term" value="F:pyridoxal phosphate binding"/>
    <property type="evidence" value="ECO:0007669"/>
    <property type="project" value="InterPro"/>
</dbReference>
<sequence length="446" mass="49414">MSNSKFIHIAEVIEQKIETGEFPPSSKLPTHRLLAKELGTTPATVAKAYKLLNDKGCLESFIGRGTFVRANSELDKAIQAPDKEENYNFSILQPCLERNVPALKNAYRQSADLLTSDVVGYIEHSGHDAHRAAGVKWAEKYGLEGANSGNMLLTNGAQHALSLLIDALTKPGDTILVERLTYPGILAIVNMSDRHVIGVDLDEYGLCPKALASEIDAHQAAMVITVPSHQNPTGLSMPESRKKEIAQVINDKRVWLVEDDIYCFLDDEPIPPIANFAPDYTFHISALSKAISPAMRCGYLKAPESQITALNANIRTNIWLASPINFIAATLLIESGDAFRLADQQREVANERQKMVREIFTSIEFTASGYHIWLPLPAHWQPDRFAMEAKNRGVIVTSGSYFCANNESTPHVRLSLMSIGNETRLRDGLNQLQRLLDSDINGFFPY</sequence>
<dbReference type="Proteomes" id="UP000057389">
    <property type="component" value="Unassembled WGS sequence"/>
</dbReference>
<dbReference type="InterPro" id="IPR036390">
    <property type="entry name" value="WH_DNA-bd_sf"/>
</dbReference>
<dbReference type="InterPro" id="IPR015422">
    <property type="entry name" value="PyrdxlP-dep_Trfase_small"/>
</dbReference>
<dbReference type="InterPro" id="IPR015421">
    <property type="entry name" value="PyrdxlP-dep_Trfase_major"/>
</dbReference>
<dbReference type="GO" id="GO:0003677">
    <property type="term" value="F:DNA binding"/>
    <property type="evidence" value="ECO:0007669"/>
    <property type="project" value="UniProtKB-KW"/>
</dbReference>
<evidence type="ECO:0000313" key="8">
    <source>
        <dbReference type="Proteomes" id="UP000057389"/>
    </source>
</evidence>
<dbReference type="InterPro" id="IPR004839">
    <property type="entry name" value="Aminotransferase_I/II_large"/>
</dbReference>
<dbReference type="SMART" id="SM00345">
    <property type="entry name" value="HTH_GNTR"/>
    <property type="match status" value="1"/>
</dbReference>
<evidence type="ECO:0000259" key="6">
    <source>
        <dbReference type="PROSITE" id="PS50949"/>
    </source>
</evidence>
<feature type="domain" description="HTH gntR-type" evidence="6">
    <location>
        <begin position="3"/>
        <end position="71"/>
    </location>
</feature>
<dbReference type="PROSITE" id="PS50949">
    <property type="entry name" value="HTH_GNTR"/>
    <property type="match status" value="1"/>
</dbReference>
<dbReference type="GO" id="GO:0003700">
    <property type="term" value="F:DNA-binding transcription factor activity"/>
    <property type="evidence" value="ECO:0007669"/>
    <property type="project" value="InterPro"/>
</dbReference>
<keyword evidence="4" id="KW-0238">DNA-binding</keyword>
<accession>A0A109D994</accession>
<organism evidence="7 8">
    <name type="scientific">Vibrio toranzoniae</name>
    <dbReference type="NCBI Taxonomy" id="1194427"/>
    <lineage>
        <taxon>Bacteria</taxon>
        <taxon>Pseudomonadati</taxon>
        <taxon>Pseudomonadota</taxon>
        <taxon>Gammaproteobacteria</taxon>
        <taxon>Vibrionales</taxon>
        <taxon>Vibrionaceae</taxon>
        <taxon>Vibrio</taxon>
    </lineage>
</organism>
<dbReference type="InterPro" id="IPR036388">
    <property type="entry name" value="WH-like_DNA-bd_sf"/>
</dbReference>
<evidence type="ECO:0000256" key="5">
    <source>
        <dbReference type="ARBA" id="ARBA00023163"/>
    </source>
</evidence>
<name>A0A109D994_9VIBR</name>
<keyword evidence="3" id="KW-0805">Transcription regulation</keyword>
<evidence type="ECO:0000256" key="3">
    <source>
        <dbReference type="ARBA" id="ARBA00023015"/>
    </source>
</evidence>
<dbReference type="AlphaFoldDB" id="A0A109D994"/>
<keyword evidence="8" id="KW-1185">Reference proteome</keyword>
<comment type="caution">
    <text evidence="7">The sequence shown here is derived from an EMBL/GenBank/DDBJ whole genome shotgun (WGS) entry which is preliminary data.</text>
</comment>
<dbReference type="InterPro" id="IPR051446">
    <property type="entry name" value="HTH_trans_reg/aminotransferase"/>
</dbReference>
<evidence type="ECO:0000313" key="7">
    <source>
        <dbReference type="EMBL" id="KWU01213.1"/>
    </source>
</evidence>
<dbReference type="Gene3D" id="3.90.1150.10">
    <property type="entry name" value="Aspartate Aminotransferase, domain 1"/>
    <property type="match status" value="1"/>
</dbReference>
<dbReference type="SUPFAM" id="SSF46785">
    <property type="entry name" value="Winged helix' DNA-binding domain"/>
    <property type="match status" value="1"/>
</dbReference>
<comment type="similarity">
    <text evidence="1">In the C-terminal section; belongs to the class-I pyridoxal-phosphate-dependent aminotransferase family.</text>
</comment>
<dbReference type="InterPro" id="IPR015424">
    <property type="entry name" value="PyrdxlP-dep_Trfase"/>
</dbReference>
<dbReference type="PANTHER" id="PTHR46577:SF1">
    <property type="entry name" value="HTH-TYPE TRANSCRIPTIONAL REGULATORY PROTEIN GABR"/>
    <property type="match status" value="1"/>
</dbReference>
<dbReference type="PANTHER" id="PTHR46577">
    <property type="entry name" value="HTH-TYPE TRANSCRIPTIONAL REGULATORY PROTEIN GABR"/>
    <property type="match status" value="1"/>
</dbReference>
<evidence type="ECO:0000256" key="1">
    <source>
        <dbReference type="ARBA" id="ARBA00005384"/>
    </source>
</evidence>
<dbReference type="Gene3D" id="3.40.640.10">
    <property type="entry name" value="Type I PLP-dependent aspartate aminotransferase-like (Major domain)"/>
    <property type="match status" value="1"/>
</dbReference>
<dbReference type="SUPFAM" id="SSF53383">
    <property type="entry name" value="PLP-dependent transferases"/>
    <property type="match status" value="1"/>
</dbReference>
<dbReference type="GeneID" id="300178968"/>
<protein>
    <submittedName>
        <fullName evidence="7">GntR family transcriptional regulator</fullName>
    </submittedName>
</protein>
<dbReference type="Pfam" id="PF00392">
    <property type="entry name" value="GntR"/>
    <property type="match status" value="1"/>
</dbReference>
<dbReference type="RefSeq" id="WP_060468142.1">
    <property type="nucleotide sequence ID" value="NZ_AP025514.1"/>
</dbReference>
<dbReference type="Gene3D" id="1.10.10.10">
    <property type="entry name" value="Winged helix-like DNA-binding domain superfamily/Winged helix DNA-binding domain"/>
    <property type="match status" value="1"/>
</dbReference>
<keyword evidence="2" id="KW-0663">Pyridoxal phosphate</keyword>
<dbReference type="Pfam" id="PF00155">
    <property type="entry name" value="Aminotran_1_2"/>
    <property type="match status" value="1"/>
</dbReference>
<evidence type="ECO:0000256" key="4">
    <source>
        <dbReference type="ARBA" id="ARBA00023125"/>
    </source>
</evidence>
<dbReference type="EMBL" id="LMXU01000016">
    <property type="protein sequence ID" value="KWU01213.1"/>
    <property type="molecule type" value="Genomic_DNA"/>
</dbReference>
<dbReference type="CDD" id="cd00609">
    <property type="entry name" value="AAT_like"/>
    <property type="match status" value="1"/>
</dbReference>
<dbReference type="InterPro" id="IPR000524">
    <property type="entry name" value="Tscrpt_reg_HTH_GntR"/>
</dbReference>
<dbReference type="CDD" id="cd07377">
    <property type="entry name" value="WHTH_GntR"/>
    <property type="match status" value="1"/>
</dbReference>